<feature type="transmembrane region" description="Helical" evidence="5">
    <location>
        <begin position="267"/>
        <end position="289"/>
    </location>
</feature>
<feature type="transmembrane region" description="Helical" evidence="5">
    <location>
        <begin position="218"/>
        <end position="236"/>
    </location>
</feature>
<feature type="transmembrane region" description="Helical" evidence="5">
    <location>
        <begin position="190"/>
        <end position="211"/>
    </location>
</feature>
<keyword evidence="2 5" id="KW-0812">Transmembrane</keyword>
<reference evidence="7 8" key="1">
    <citation type="submission" date="2018-10" db="EMBL/GenBank/DDBJ databases">
        <title>Marmoricola sp. 4Q3S-7 whole genome shotgun sequence.</title>
        <authorList>
            <person name="Li F."/>
        </authorList>
    </citation>
    <scope>NUCLEOTIDE SEQUENCE [LARGE SCALE GENOMIC DNA]</scope>
    <source>
        <strain evidence="7 8">4Q3S-7</strain>
    </source>
</reference>
<dbReference type="InterPro" id="IPR051533">
    <property type="entry name" value="WaaL-like"/>
</dbReference>
<feature type="transmembrane region" description="Helical" evidence="5">
    <location>
        <begin position="114"/>
        <end position="134"/>
    </location>
</feature>
<accession>A0A3L8P2K9</accession>
<keyword evidence="8" id="KW-1185">Reference proteome</keyword>
<evidence type="ECO:0000256" key="4">
    <source>
        <dbReference type="ARBA" id="ARBA00023136"/>
    </source>
</evidence>
<dbReference type="Proteomes" id="UP000281708">
    <property type="component" value="Unassembled WGS sequence"/>
</dbReference>
<dbReference type="Pfam" id="PF04932">
    <property type="entry name" value="Wzy_C"/>
    <property type="match status" value="1"/>
</dbReference>
<dbReference type="GO" id="GO:0016874">
    <property type="term" value="F:ligase activity"/>
    <property type="evidence" value="ECO:0007669"/>
    <property type="project" value="UniProtKB-KW"/>
</dbReference>
<evidence type="ECO:0000313" key="7">
    <source>
        <dbReference type="EMBL" id="RLV49291.1"/>
    </source>
</evidence>
<dbReference type="AlphaFoldDB" id="A0A3L8P2K9"/>
<proteinExistence type="predicted"/>
<feature type="transmembrane region" description="Helical" evidence="5">
    <location>
        <begin position="242"/>
        <end position="260"/>
    </location>
</feature>
<organism evidence="7 8">
    <name type="scientific">Nocardioides mangrovicus</name>
    <dbReference type="NCBI Taxonomy" id="2478913"/>
    <lineage>
        <taxon>Bacteria</taxon>
        <taxon>Bacillati</taxon>
        <taxon>Actinomycetota</taxon>
        <taxon>Actinomycetes</taxon>
        <taxon>Propionibacteriales</taxon>
        <taxon>Nocardioidaceae</taxon>
        <taxon>Nocardioides</taxon>
    </lineage>
</organism>
<dbReference type="PANTHER" id="PTHR37422">
    <property type="entry name" value="TEICHURONIC ACID BIOSYNTHESIS PROTEIN TUAE"/>
    <property type="match status" value="1"/>
</dbReference>
<evidence type="ECO:0000256" key="5">
    <source>
        <dbReference type="SAM" id="Phobius"/>
    </source>
</evidence>
<comment type="caution">
    <text evidence="7">The sequence shown here is derived from an EMBL/GenBank/DDBJ whole genome shotgun (WGS) entry which is preliminary data.</text>
</comment>
<evidence type="ECO:0000256" key="2">
    <source>
        <dbReference type="ARBA" id="ARBA00022692"/>
    </source>
</evidence>
<dbReference type="RefSeq" id="WP_121806393.1">
    <property type="nucleotide sequence ID" value="NZ_RDBE01000007.1"/>
</dbReference>
<dbReference type="PANTHER" id="PTHR37422:SF23">
    <property type="entry name" value="TEICHURONIC ACID BIOSYNTHESIS PROTEIN TUAE"/>
    <property type="match status" value="1"/>
</dbReference>
<evidence type="ECO:0000259" key="6">
    <source>
        <dbReference type="Pfam" id="PF04932"/>
    </source>
</evidence>
<feature type="transmembrane region" description="Helical" evidence="5">
    <location>
        <begin position="361"/>
        <end position="381"/>
    </location>
</feature>
<feature type="transmembrane region" description="Helical" evidence="5">
    <location>
        <begin position="393"/>
        <end position="411"/>
    </location>
</feature>
<protein>
    <submittedName>
        <fullName evidence="7">O-antigen ligase family protein</fullName>
    </submittedName>
</protein>
<dbReference type="OrthoDB" id="3712354at2"/>
<feature type="transmembrane region" description="Helical" evidence="5">
    <location>
        <begin position="81"/>
        <end position="102"/>
    </location>
</feature>
<feature type="domain" description="O-antigen ligase-related" evidence="6">
    <location>
        <begin position="226"/>
        <end position="368"/>
    </location>
</feature>
<keyword evidence="4 5" id="KW-0472">Membrane</keyword>
<evidence type="ECO:0000256" key="3">
    <source>
        <dbReference type="ARBA" id="ARBA00022989"/>
    </source>
</evidence>
<sequence length="456" mass="48665">MSAVRVERQGTAGVDRAATTTRPPLGDLLGTPPHVWLFLSFVVCNVFSGQFGLLGIPAPPDRPLLLFAVVMLLLDHRTRRLRLRFTHAVMAATVLWILWSWLSTGTLAESGQAFALADRVVVPFAMFVLGPLFFDTAASRMLLLKTLTLIGLYLGLTGIFEIAGPHALVWPRYISDPSLGLQPGRARGPFLASEPMGMAAALIMVTSGALVMLTRHRGWQLAAGVACAACAATSLLCLTRSVWLGAALSIVLCFAAVPLLRRWAPVAAIGVAAVVAALLALVPTLSSAISGRADNARSVYDRLLTDHAAVRIIEAKPIFGVGWGRFVDVVDQWVLQADTYPLTNTAIAVHNVFLSLAAETGVLGAVLWGTAMLTGPFAVVISRRARTREMQAWRLIAACGILVWIGPTLLSPNPYPFPNNLIWLFGGVAGVALLTRRTADAPDDLADAETAARGDD</sequence>
<feature type="transmembrane region" description="Helical" evidence="5">
    <location>
        <begin position="146"/>
        <end position="170"/>
    </location>
</feature>
<evidence type="ECO:0000256" key="1">
    <source>
        <dbReference type="ARBA" id="ARBA00004141"/>
    </source>
</evidence>
<keyword evidence="3 5" id="KW-1133">Transmembrane helix</keyword>
<keyword evidence="7" id="KW-0436">Ligase</keyword>
<name>A0A3L8P2K9_9ACTN</name>
<comment type="subcellular location">
    <subcellularLocation>
        <location evidence="1">Membrane</location>
        <topology evidence="1">Multi-pass membrane protein</topology>
    </subcellularLocation>
</comment>
<gene>
    <name evidence="7" type="ORF">D9V37_12155</name>
</gene>
<dbReference type="EMBL" id="RDBE01000007">
    <property type="protein sequence ID" value="RLV49291.1"/>
    <property type="molecule type" value="Genomic_DNA"/>
</dbReference>
<dbReference type="GO" id="GO:0016020">
    <property type="term" value="C:membrane"/>
    <property type="evidence" value="ECO:0007669"/>
    <property type="project" value="UniProtKB-SubCell"/>
</dbReference>
<dbReference type="InterPro" id="IPR007016">
    <property type="entry name" value="O-antigen_ligase-rel_domated"/>
</dbReference>
<evidence type="ECO:0000313" key="8">
    <source>
        <dbReference type="Proteomes" id="UP000281708"/>
    </source>
</evidence>